<feature type="transmembrane region" description="Helical" evidence="1">
    <location>
        <begin position="6"/>
        <end position="25"/>
    </location>
</feature>
<dbReference type="AlphaFoldDB" id="A0A023PKZ6"/>
<organism evidence="2">
    <name type="scientific">Nannochloropsis gaditana</name>
    <dbReference type="NCBI Taxonomy" id="72520"/>
    <lineage>
        <taxon>Eukaryota</taxon>
        <taxon>Sar</taxon>
        <taxon>Stramenopiles</taxon>
        <taxon>Ochrophyta</taxon>
        <taxon>Eustigmatophyceae</taxon>
        <taxon>Eustigmatales</taxon>
        <taxon>Monodopsidaceae</taxon>
        <taxon>Nannochloropsis</taxon>
    </lineage>
</organism>
<keyword evidence="2" id="KW-0496">Mitochondrion</keyword>
<dbReference type="EMBL" id="KJ410686">
    <property type="protein sequence ID" value="AHX24893.1"/>
    <property type="molecule type" value="Genomic_DNA"/>
</dbReference>
<reference evidence="2" key="1">
    <citation type="journal article" date="2014" name="BMC Genomics">
        <title>A pangenomic analysis of the Nannochloropsis organellar genomes reveals novel genetic variations in key metabolic genes.</title>
        <authorList>
            <person name="Starkenburg S.R."/>
            <person name="Kwon K.J."/>
            <person name="Jha R.K."/>
            <person name="McKay C."/>
            <person name="Jacobs M."/>
            <person name="Chertkov O."/>
            <person name="Twary S."/>
            <person name="Rocap G."/>
            <person name="Cattolico R.A."/>
        </authorList>
    </citation>
    <scope>NUCLEOTIDE SEQUENCE</scope>
    <source>
        <strain evidence="2">CCMP526</strain>
    </source>
</reference>
<sequence>MKKTYIVIAFLLLLLGEAYYFFVLLHEYHTELLSLIEEVQKNEAEILTRLDQLQQKTHKHAQYWTYKELIGNGAYIVIMVVCLNYSYTKDGNFYFGWFG</sequence>
<evidence type="ECO:0000313" key="2">
    <source>
        <dbReference type="EMBL" id="AHX24893.1"/>
    </source>
</evidence>
<feature type="transmembrane region" description="Helical" evidence="1">
    <location>
        <begin position="69"/>
        <end position="87"/>
    </location>
</feature>
<name>A0A023PKZ6_9STRA</name>
<proteinExistence type="predicted"/>
<keyword evidence="1" id="KW-0472">Membrane</keyword>
<evidence type="ECO:0000256" key="1">
    <source>
        <dbReference type="SAM" id="Phobius"/>
    </source>
</evidence>
<protein>
    <submittedName>
        <fullName evidence="2">Uncharacterized protein</fullName>
    </submittedName>
</protein>
<keyword evidence="1" id="KW-1133">Transmembrane helix</keyword>
<accession>A0A023PKZ6</accession>
<gene>
    <name evidence="2" type="ORF">NagaMp0006</name>
</gene>
<keyword evidence="1" id="KW-0812">Transmembrane</keyword>
<geneLocation type="mitochondrion" evidence="2"/>